<evidence type="ECO:0000256" key="1">
    <source>
        <dbReference type="SAM" id="MobiDB-lite"/>
    </source>
</evidence>
<gene>
    <name evidence="3" type="ORF">ACFQPE_09455</name>
</gene>
<comment type="caution">
    <text evidence="3">The sequence shown here is derived from an EMBL/GenBank/DDBJ whole genome shotgun (WGS) entry which is preliminary data.</text>
</comment>
<dbReference type="GeneID" id="79316327"/>
<protein>
    <recommendedName>
        <fullName evidence="2">DUF8081 domain-containing protein</fullName>
    </recommendedName>
</protein>
<feature type="region of interest" description="Disordered" evidence="1">
    <location>
        <begin position="81"/>
        <end position="104"/>
    </location>
</feature>
<dbReference type="EMBL" id="JBHTBF010000002">
    <property type="protein sequence ID" value="MFC7317020.1"/>
    <property type="molecule type" value="Genomic_DNA"/>
</dbReference>
<dbReference type="InterPro" id="IPR058394">
    <property type="entry name" value="DUF8081"/>
</dbReference>
<sequence length="104" mass="11188">MQEDGYVVAVKPSARRLSAAAGRWVNERGPRRRFGTKALARRWARELSAPGARLWVQDAVPNDPAPVDGYLVGTGHEWKPAAAPDSTGKQATLDRTAGTAFGCD</sequence>
<keyword evidence="4" id="KW-1185">Reference proteome</keyword>
<organism evidence="3 4">
    <name type="scientific">Halomarina halobia</name>
    <dbReference type="NCBI Taxonomy" id="3033386"/>
    <lineage>
        <taxon>Archaea</taxon>
        <taxon>Methanobacteriati</taxon>
        <taxon>Methanobacteriota</taxon>
        <taxon>Stenosarchaea group</taxon>
        <taxon>Halobacteria</taxon>
        <taxon>Halobacteriales</taxon>
        <taxon>Natronomonadaceae</taxon>
        <taxon>Halomarina</taxon>
    </lineage>
</organism>
<evidence type="ECO:0000313" key="4">
    <source>
        <dbReference type="Proteomes" id="UP001596547"/>
    </source>
</evidence>
<evidence type="ECO:0000259" key="2">
    <source>
        <dbReference type="Pfam" id="PF26297"/>
    </source>
</evidence>
<feature type="domain" description="DUF8081" evidence="2">
    <location>
        <begin position="6"/>
        <end position="73"/>
    </location>
</feature>
<name>A0ABD6A9D4_9EURY</name>
<dbReference type="Pfam" id="PF26297">
    <property type="entry name" value="DUF8081"/>
    <property type="match status" value="1"/>
</dbReference>
<proteinExistence type="predicted"/>
<dbReference type="AlphaFoldDB" id="A0ABD6A9D4"/>
<dbReference type="RefSeq" id="WP_276303720.1">
    <property type="nucleotide sequence ID" value="NZ_CP119992.1"/>
</dbReference>
<reference evidence="3 4" key="1">
    <citation type="journal article" date="2019" name="Int. J. Syst. Evol. Microbiol.">
        <title>The Global Catalogue of Microorganisms (GCM) 10K type strain sequencing project: providing services to taxonomists for standard genome sequencing and annotation.</title>
        <authorList>
            <consortium name="The Broad Institute Genomics Platform"/>
            <consortium name="The Broad Institute Genome Sequencing Center for Infectious Disease"/>
            <person name="Wu L."/>
            <person name="Ma J."/>
        </authorList>
    </citation>
    <scope>NUCLEOTIDE SEQUENCE [LARGE SCALE GENOMIC DNA]</scope>
    <source>
        <strain evidence="3 4">PSR21</strain>
    </source>
</reference>
<evidence type="ECO:0000313" key="3">
    <source>
        <dbReference type="EMBL" id="MFC7317020.1"/>
    </source>
</evidence>
<accession>A0ABD6A9D4</accession>
<dbReference type="Proteomes" id="UP001596547">
    <property type="component" value="Unassembled WGS sequence"/>
</dbReference>